<name>A0A9W4ST18_9GLOM</name>
<evidence type="ECO:0000313" key="1">
    <source>
        <dbReference type="EMBL" id="CAI2180264.1"/>
    </source>
</evidence>
<evidence type="ECO:0000313" key="2">
    <source>
        <dbReference type="Proteomes" id="UP001153678"/>
    </source>
</evidence>
<dbReference type="EMBL" id="CAMKVN010002251">
    <property type="protein sequence ID" value="CAI2180264.1"/>
    <property type="molecule type" value="Genomic_DNA"/>
</dbReference>
<protein>
    <submittedName>
        <fullName evidence="1">18532_t:CDS:1</fullName>
    </submittedName>
</protein>
<dbReference type="AlphaFoldDB" id="A0A9W4ST18"/>
<keyword evidence="2" id="KW-1185">Reference proteome</keyword>
<comment type="caution">
    <text evidence="1">The sequence shown here is derived from an EMBL/GenBank/DDBJ whole genome shotgun (WGS) entry which is preliminary data.</text>
</comment>
<proteinExistence type="predicted"/>
<reference evidence="1" key="1">
    <citation type="submission" date="2022-08" db="EMBL/GenBank/DDBJ databases">
        <authorList>
            <person name="Kallberg Y."/>
            <person name="Tangrot J."/>
            <person name="Rosling A."/>
        </authorList>
    </citation>
    <scope>NUCLEOTIDE SEQUENCE</scope>
    <source>
        <strain evidence="1">Wild A</strain>
    </source>
</reference>
<sequence length="109" mass="12735">MFAEYKLDFYKLSKNDKLIILKSVDEHVTIENVFTTFDIDTLEPEFWDYDSEDLKYISGKQNLVIKKNGEDISSDVELVNVADIEEGWGDDYDSGWEAEIILENEEEIQ</sequence>
<accession>A0A9W4ST18</accession>
<dbReference type="OrthoDB" id="10548142at2759"/>
<dbReference type="Proteomes" id="UP001153678">
    <property type="component" value="Unassembled WGS sequence"/>
</dbReference>
<organism evidence="1 2">
    <name type="scientific">Funneliformis geosporum</name>
    <dbReference type="NCBI Taxonomy" id="1117311"/>
    <lineage>
        <taxon>Eukaryota</taxon>
        <taxon>Fungi</taxon>
        <taxon>Fungi incertae sedis</taxon>
        <taxon>Mucoromycota</taxon>
        <taxon>Glomeromycotina</taxon>
        <taxon>Glomeromycetes</taxon>
        <taxon>Glomerales</taxon>
        <taxon>Glomeraceae</taxon>
        <taxon>Funneliformis</taxon>
    </lineage>
</organism>
<gene>
    <name evidence="1" type="ORF">FWILDA_LOCUS9496</name>
</gene>